<dbReference type="Proteomes" id="UP000472265">
    <property type="component" value="Chromosome 2"/>
</dbReference>
<reference evidence="1" key="2">
    <citation type="submission" date="2025-08" db="UniProtKB">
        <authorList>
            <consortium name="Ensembl"/>
        </authorList>
    </citation>
    <scope>IDENTIFICATION</scope>
</reference>
<evidence type="ECO:0000313" key="1">
    <source>
        <dbReference type="Ensembl" id="ENSSAUP00010052265.1"/>
    </source>
</evidence>
<dbReference type="Ensembl" id="ENSSAUT00010054958.1">
    <property type="protein sequence ID" value="ENSSAUP00010052265.1"/>
    <property type="gene ID" value="ENSSAUG00010021693.1"/>
</dbReference>
<organism evidence="1 2">
    <name type="scientific">Sparus aurata</name>
    <name type="common">Gilthead sea bream</name>
    <dbReference type="NCBI Taxonomy" id="8175"/>
    <lineage>
        <taxon>Eukaryota</taxon>
        <taxon>Metazoa</taxon>
        <taxon>Chordata</taxon>
        <taxon>Craniata</taxon>
        <taxon>Vertebrata</taxon>
        <taxon>Euteleostomi</taxon>
        <taxon>Actinopterygii</taxon>
        <taxon>Neopterygii</taxon>
        <taxon>Teleostei</taxon>
        <taxon>Neoteleostei</taxon>
        <taxon>Acanthomorphata</taxon>
        <taxon>Eupercaria</taxon>
        <taxon>Spariformes</taxon>
        <taxon>Sparidae</taxon>
        <taxon>Sparus</taxon>
    </lineage>
</organism>
<accession>A0A671XMI1</accession>
<reference evidence="1" key="3">
    <citation type="submission" date="2025-09" db="UniProtKB">
        <authorList>
            <consortium name="Ensembl"/>
        </authorList>
    </citation>
    <scope>IDENTIFICATION</scope>
</reference>
<evidence type="ECO:0000313" key="2">
    <source>
        <dbReference type="Proteomes" id="UP000472265"/>
    </source>
</evidence>
<name>A0A671XMI1_SPAAU</name>
<keyword evidence="2" id="KW-1185">Reference proteome</keyword>
<proteinExistence type="predicted"/>
<reference evidence="1" key="1">
    <citation type="submission" date="2021-04" db="EMBL/GenBank/DDBJ databases">
        <authorList>
            <consortium name="Wellcome Sanger Institute Data Sharing"/>
        </authorList>
    </citation>
    <scope>NUCLEOTIDE SEQUENCE [LARGE SCALE GENOMIC DNA]</scope>
</reference>
<dbReference type="InParanoid" id="A0A671XMI1"/>
<sequence length="86" mass="10056">MDIMGARWHSFTRTDAANRNSYFVHISQGFVAFPVGIPQQRLLQDTQGAIHRFVSVHPYEHLRCGCIDDRSVHRLKNLDELEMYRV</sequence>
<protein>
    <submittedName>
        <fullName evidence="1">Uncharacterized protein</fullName>
    </submittedName>
</protein>
<dbReference type="AlphaFoldDB" id="A0A671XMI1"/>